<feature type="transmembrane region" description="Helical" evidence="1">
    <location>
        <begin position="303"/>
        <end position="323"/>
    </location>
</feature>
<evidence type="ECO:0000256" key="1">
    <source>
        <dbReference type="SAM" id="Phobius"/>
    </source>
</evidence>
<feature type="transmembrane region" description="Helical" evidence="1">
    <location>
        <begin position="203"/>
        <end position="226"/>
    </location>
</feature>
<accession>A0A059A7R4</accession>
<sequence length="343" mass="39043">MGLVVYWYDAVCFGIVAASFLGSLWVIWRKEGGSRLDDNAIFQSLLSGRPEPEGGYLVAKPRSHVDSSCLWTSCWRGLHPGWLLATRLGSLAVMGGFLAWDIVEWDATIFVYYTEWTFALVMVYFALGTVVSAYGCWVYSRQPSTGNGLTDQLLERDLEDNRISATSNYGVKVVETRVSKLRSRYTEEEILQRAGFWGYVMQIIYQTSAGAVILTDVVFWCIIVPFLSNAHLGLNLLMGCMHTLNVFFLLIDASLNSLPFPWFRLAYFVLWSSIYVIFQWVIHACGFSWWPYPFLDVSSPWSAAWYFAIAAVHIPSYGLYALIMRSKNSILSRLFPHSFTRSF</sequence>
<dbReference type="PANTHER" id="PTHR12242:SF6">
    <property type="entry name" value="PROTEIN ROLLING PROTEIN"/>
    <property type="match status" value="1"/>
</dbReference>
<organism evidence="2">
    <name type="scientific">Eucalyptus grandis</name>
    <name type="common">Flooded gum</name>
    <dbReference type="NCBI Taxonomy" id="71139"/>
    <lineage>
        <taxon>Eukaryota</taxon>
        <taxon>Viridiplantae</taxon>
        <taxon>Streptophyta</taxon>
        <taxon>Embryophyta</taxon>
        <taxon>Tracheophyta</taxon>
        <taxon>Spermatophyta</taxon>
        <taxon>Magnoliopsida</taxon>
        <taxon>eudicotyledons</taxon>
        <taxon>Gunneridae</taxon>
        <taxon>Pentapetalae</taxon>
        <taxon>rosids</taxon>
        <taxon>malvids</taxon>
        <taxon>Myrtales</taxon>
        <taxon>Myrtaceae</taxon>
        <taxon>Myrtoideae</taxon>
        <taxon>Eucalypteae</taxon>
        <taxon>Eucalyptus</taxon>
    </lineage>
</organism>
<dbReference type="OMA" id="WVIWRKE"/>
<keyword evidence="1" id="KW-0472">Membrane</keyword>
<keyword evidence="1" id="KW-0812">Transmembrane</keyword>
<evidence type="ECO:0000313" key="2">
    <source>
        <dbReference type="EMBL" id="KCW50142.1"/>
    </source>
</evidence>
<protein>
    <submittedName>
        <fullName evidence="2">Uncharacterized protein</fullName>
    </submittedName>
</protein>
<proteinExistence type="predicted"/>
<gene>
    <name evidence="2" type="ORF">EUGRSUZ_K03572</name>
</gene>
<feature type="transmembrane region" description="Helical" evidence="1">
    <location>
        <begin position="6"/>
        <end position="28"/>
    </location>
</feature>
<dbReference type="KEGG" id="egr:104426849"/>
<keyword evidence="1" id="KW-1133">Transmembrane helix</keyword>
<dbReference type="OrthoDB" id="419711at2759"/>
<dbReference type="Gramene" id="KCW50142">
    <property type="protein sequence ID" value="KCW50142"/>
    <property type="gene ID" value="EUGRSUZ_K03572"/>
</dbReference>
<dbReference type="PANTHER" id="PTHR12242">
    <property type="entry name" value="OS02G0130600 PROTEIN-RELATED"/>
    <property type="match status" value="1"/>
</dbReference>
<dbReference type="EMBL" id="KK198763">
    <property type="protein sequence ID" value="KCW50142.1"/>
    <property type="molecule type" value="Genomic_DNA"/>
</dbReference>
<feature type="transmembrane region" description="Helical" evidence="1">
    <location>
        <begin position="232"/>
        <end position="253"/>
    </location>
</feature>
<dbReference type="eggNOG" id="ENOG502QQ21">
    <property type="taxonomic scope" value="Eukaryota"/>
</dbReference>
<name>A0A059A7R4_EUCGR</name>
<dbReference type="AlphaFoldDB" id="A0A059A7R4"/>
<feature type="transmembrane region" description="Helical" evidence="1">
    <location>
        <begin position="116"/>
        <end position="139"/>
    </location>
</feature>
<reference evidence="2" key="1">
    <citation type="submission" date="2013-07" db="EMBL/GenBank/DDBJ databases">
        <title>The genome of Eucalyptus grandis.</title>
        <authorList>
            <person name="Schmutz J."/>
            <person name="Hayes R."/>
            <person name="Myburg A."/>
            <person name="Tuskan G."/>
            <person name="Grattapaglia D."/>
            <person name="Rokhsar D.S."/>
        </authorList>
    </citation>
    <scope>NUCLEOTIDE SEQUENCE</scope>
    <source>
        <tissue evidence="2">Leaf extractions</tissue>
    </source>
</reference>
<feature type="transmembrane region" description="Helical" evidence="1">
    <location>
        <begin position="81"/>
        <end position="100"/>
    </location>
</feature>
<dbReference type="InParanoid" id="A0A059A7R4"/>
<feature type="transmembrane region" description="Helical" evidence="1">
    <location>
        <begin position="265"/>
        <end position="291"/>
    </location>
</feature>
<dbReference type="GO" id="GO:0016020">
    <property type="term" value="C:membrane"/>
    <property type="evidence" value="ECO:0000318"/>
    <property type="project" value="GO_Central"/>
</dbReference>